<dbReference type="InterPro" id="IPR036188">
    <property type="entry name" value="FAD/NAD-bd_sf"/>
</dbReference>
<reference evidence="9 10" key="1">
    <citation type="journal article" date="2020" name="Nature">
        <title>Isolation of an archaeon at the prokaryote-eukaryote interface.</title>
        <authorList>
            <person name="Imachi H."/>
            <person name="Nobu M.K."/>
            <person name="Nakahara N."/>
            <person name="Morono Y."/>
            <person name="Ogawara M."/>
            <person name="Takaki Y."/>
            <person name="Takano Y."/>
            <person name="Uematsu K."/>
            <person name="Ikuta T."/>
            <person name="Ito M."/>
            <person name="Matsui Y."/>
            <person name="Miyazaki M."/>
            <person name="Murata K."/>
            <person name="Saito Y."/>
            <person name="Sakai S."/>
            <person name="Song C."/>
            <person name="Tasumi E."/>
            <person name="Yamanaka Y."/>
            <person name="Yamaguchi T."/>
            <person name="Kamagata Y."/>
            <person name="Tamaki H."/>
            <person name="Takai K."/>
        </authorList>
    </citation>
    <scope>NUCLEOTIDE SEQUENCE [LARGE SCALE GENOMIC DNA]</scope>
    <source>
        <strain evidence="9 10">MK-D1</strain>
    </source>
</reference>
<keyword evidence="4" id="KW-0408">Iron</keyword>
<dbReference type="Pfam" id="PF07992">
    <property type="entry name" value="Pyr_redox_2"/>
    <property type="match status" value="1"/>
</dbReference>
<evidence type="ECO:0000313" key="10">
    <source>
        <dbReference type="Proteomes" id="UP000321408"/>
    </source>
</evidence>
<keyword evidence="2" id="KW-0479">Metal-binding</keyword>
<protein>
    <submittedName>
        <fullName evidence="9">FAD-dependent oxidoreductase</fullName>
    </submittedName>
</protein>
<evidence type="ECO:0000259" key="7">
    <source>
        <dbReference type="Pfam" id="PF14691"/>
    </source>
</evidence>
<dbReference type="SUPFAM" id="SSF51971">
    <property type="entry name" value="Nucleotide-binding domain"/>
    <property type="match status" value="1"/>
</dbReference>
<feature type="domain" description="Dihydroprymidine dehydrogenase" evidence="7">
    <location>
        <begin position="98"/>
        <end position="175"/>
    </location>
</feature>
<keyword evidence="10" id="KW-1185">Reference proteome</keyword>
<dbReference type="GO" id="GO:0046872">
    <property type="term" value="F:metal ion binding"/>
    <property type="evidence" value="ECO:0007669"/>
    <property type="project" value="UniProtKB-KW"/>
</dbReference>
<dbReference type="InterPro" id="IPR023753">
    <property type="entry name" value="FAD/NAD-binding_dom"/>
</dbReference>
<gene>
    <name evidence="9" type="ORF">DSAG12_03334</name>
</gene>
<name>A0A5B9DFL0_9ARCH</name>
<reference evidence="9 10" key="2">
    <citation type="journal article" date="2024" name="Int. J. Syst. Evol. Microbiol.">
        <title>Promethearchaeum syntrophicum gen. nov., sp. nov., an anaerobic, obligately syntrophic archaeon, the first isolate of the lineage 'Asgard' archaea, and proposal of the new archaeal phylum Promethearchaeota phyl. nov. and kingdom Promethearchaeati regn. nov.</title>
        <authorList>
            <person name="Imachi H."/>
            <person name="Nobu M.K."/>
            <person name="Kato S."/>
            <person name="Takaki Y."/>
            <person name="Miyazaki M."/>
            <person name="Miyata M."/>
            <person name="Ogawara M."/>
            <person name="Saito Y."/>
            <person name="Sakai S."/>
            <person name="Tahara Y.O."/>
            <person name="Takano Y."/>
            <person name="Tasumi E."/>
            <person name="Uematsu K."/>
            <person name="Yoshimura T."/>
            <person name="Itoh T."/>
            <person name="Ohkuma M."/>
            <person name="Takai K."/>
        </authorList>
    </citation>
    <scope>NUCLEOTIDE SEQUENCE [LARGE SCALE GENOMIC DNA]</scope>
    <source>
        <strain evidence="9 10">MK-D1</strain>
    </source>
</reference>
<dbReference type="InterPro" id="IPR009051">
    <property type="entry name" value="Helical_ferredxn"/>
</dbReference>
<dbReference type="Gene3D" id="3.30.200.210">
    <property type="match status" value="1"/>
</dbReference>
<dbReference type="PANTHER" id="PTHR42783:SF3">
    <property type="entry name" value="GLUTAMATE SYNTHASE [NADPH] SMALL CHAIN-RELATED"/>
    <property type="match status" value="1"/>
</dbReference>
<dbReference type="Gene3D" id="3.30.70.20">
    <property type="match status" value="1"/>
</dbReference>
<dbReference type="InterPro" id="IPR036010">
    <property type="entry name" value="2Fe-2S_ferredoxin-like_sf"/>
</dbReference>
<dbReference type="RefSeq" id="WP_147664389.1">
    <property type="nucleotide sequence ID" value="NZ_CP042905.2"/>
</dbReference>
<dbReference type="AlphaFoldDB" id="A0A5B9DFL0"/>
<feature type="domain" description="FAD/NAD(P)-binding" evidence="6">
    <location>
        <begin position="189"/>
        <end position="474"/>
    </location>
</feature>
<dbReference type="Pfam" id="PF13510">
    <property type="entry name" value="Fer2_4"/>
    <property type="match status" value="1"/>
</dbReference>
<dbReference type="InterPro" id="IPR054351">
    <property type="entry name" value="NADH_UbQ_OxRdtase_ferredoxin"/>
</dbReference>
<evidence type="ECO:0000256" key="5">
    <source>
        <dbReference type="ARBA" id="ARBA00023014"/>
    </source>
</evidence>
<dbReference type="InterPro" id="IPR001041">
    <property type="entry name" value="2Fe-2S_ferredoxin-type"/>
</dbReference>
<keyword evidence="3" id="KW-0677">Repeat</keyword>
<sequence length="977" mass="110297">MKIKLNGKETELQKKEPLFDFLRKTDQHIPGMCKHVGNDPFGSCRLCLVEVNNKIIPSCSYYPNENDTVNTLKEDVIDIRKSGLELMLSNHIGDCIGPCQVGCPAGGDVQGYLALIANGHYHEAVKLMKEKYILPAVLGRICPAFCEMECRRNIVDEPLAIRQIKRFAADYDLENNPWMPEIPPSTGKKIAVVGGGPAGLSNAFYLRLMGHDITIYESMPELGGVLRYGVPEYRLPKKLVAKDIATVINTGISVKNNCTIGVDVTLDQLKQDYDAIFLSIGAWKSRLMKIEGNNLPGVMQGINFLKKLNLGEKIDIGKEVVVVGGGHSAMDVARSVKRMGSNVTVVYRRSSEEMPAKDELEEGEEEGVNFIFLANPVKIIGKEKIESIELIKMKLGEPDESGRRRPIPIEGSNYTINIDNCILSIGQISDEDIIQKFGLEYKWGKINYNPLTFETDSPGVFGGGDLVLGTSSVIECIATGRKAADMMDKYLNGSLEKTITLLTHPNRHIEEILSDSKLRNIFFRNSQYNHWKDVDEEDYKDVEKLERMKVNLRDPKERNRDYNEVEPTFNENQVVNEAKRCMTCGCLDAFECKLRDYSTIYQAKQDTYKGEVNKSEIDDSHPNIHYDKNKCILCGRCVELTNELTGEGLIYFQNRGFTTEISTPPEVSFNKVNSHFIGNFVDVCPTGAFSENLKFNKPGPWELEEHTTICNECGFGCQMKVKTYMNVPITVTSGDEFWNRELLCDNPRFNRKWEHKIKKPLLKQNDKFLEITDEEAKNILNEHLENLVIVLTPDILNEEASKIIEIGKGLNVEIVGLYKKGISNIKYTEIKNFKRIKVDCDGDKYPMLKPLLFAAKKTGSIITNENYDLVITEKPFNNNNIPSLILHEGINEVGLLKLGISNEIPKSSNYLIIGDIDKKFDGFTINLGKNEHADLILPKSSWIERDGTIYNSEETKMKVNRINLGKNLDEILISYLK</sequence>
<accession>A0A5B9DFL0</accession>
<dbReference type="Gene3D" id="3.50.50.60">
    <property type="entry name" value="FAD/NAD(P)-binding domain"/>
    <property type="match status" value="2"/>
</dbReference>
<evidence type="ECO:0000256" key="4">
    <source>
        <dbReference type="ARBA" id="ARBA00023004"/>
    </source>
</evidence>
<dbReference type="PRINTS" id="PR00419">
    <property type="entry name" value="ADXRDTASE"/>
</dbReference>
<evidence type="ECO:0000256" key="2">
    <source>
        <dbReference type="ARBA" id="ARBA00022723"/>
    </source>
</evidence>
<dbReference type="KEGG" id="psyt:DSAG12_03334"/>
<dbReference type="GeneID" id="41331301"/>
<dbReference type="EMBL" id="CP042905">
    <property type="protein sequence ID" value="QEE17497.1"/>
    <property type="molecule type" value="Genomic_DNA"/>
</dbReference>
<dbReference type="Pfam" id="PF22117">
    <property type="entry name" value="Fer4_Nqo3"/>
    <property type="match status" value="1"/>
</dbReference>
<dbReference type="InterPro" id="IPR028261">
    <property type="entry name" value="DPD_II"/>
</dbReference>
<dbReference type="Pfam" id="PF14691">
    <property type="entry name" value="Fer4_20"/>
    <property type="match status" value="1"/>
</dbReference>
<proteinExistence type="predicted"/>
<dbReference type="OrthoDB" id="27922at2157"/>
<feature type="domain" description="NADH-ubiquinone oxidoreductase ferredoxin-like" evidence="8">
    <location>
        <begin position="622"/>
        <end position="689"/>
    </location>
</feature>
<dbReference type="SUPFAM" id="SSF54292">
    <property type="entry name" value="2Fe-2S ferredoxin-like"/>
    <property type="match status" value="1"/>
</dbReference>
<evidence type="ECO:0000259" key="6">
    <source>
        <dbReference type="Pfam" id="PF07992"/>
    </source>
</evidence>
<dbReference type="Gene3D" id="1.10.1060.10">
    <property type="entry name" value="Alpha-helical ferredoxin"/>
    <property type="match status" value="1"/>
</dbReference>
<organism evidence="9 10">
    <name type="scientific">Promethearchaeum syntrophicum</name>
    <dbReference type="NCBI Taxonomy" id="2594042"/>
    <lineage>
        <taxon>Archaea</taxon>
        <taxon>Promethearchaeati</taxon>
        <taxon>Promethearchaeota</taxon>
        <taxon>Promethearchaeia</taxon>
        <taxon>Promethearchaeales</taxon>
        <taxon>Promethearchaeaceae</taxon>
        <taxon>Promethearchaeum</taxon>
    </lineage>
</organism>
<evidence type="ECO:0000259" key="8">
    <source>
        <dbReference type="Pfam" id="PF22117"/>
    </source>
</evidence>
<dbReference type="Proteomes" id="UP000321408">
    <property type="component" value="Chromosome"/>
</dbReference>
<dbReference type="PANTHER" id="PTHR42783">
    <property type="entry name" value="GLUTAMATE SYNTHASE [NADPH] SMALL CHAIN"/>
    <property type="match status" value="1"/>
</dbReference>
<keyword evidence="5" id="KW-0411">Iron-sulfur</keyword>
<keyword evidence="1" id="KW-0004">4Fe-4S</keyword>
<evidence type="ECO:0000256" key="3">
    <source>
        <dbReference type="ARBA" id="ARBA00022737"/>
    </source>
</evidence>
<dbReference type="GO" id="GO:0051539">
    <property type="term" value="F:4 iron, 4 sulfur cluster binding"/>
    <property type="evidence" value="ECO:0007669"/>
    <property type="project" value="UniProtKB-KW"/>
</dbReference>
<dbReference type="SUPFAM" id="SSF46548">
    <property type="entry name" value="alpha-helical ferredoxin"/>
    <property type="match status" value="1"/>
</dbReference>
<dbReference type="FunFam" id="3.30.70.20:FF:000035">
    <property type="entry name" value="Iron hydrogenase 1"/>
    <property type="match status" value="1"/>
</dbReference>
<dbReference type="CDD" id="cd00207">
    <property type="entry name" value="fer2"/>
    <property type="match status" value="1"/>
</dbReference>
<dbReference type="SUPFAM" id="SSF54862">
    <property type="entry name" value="4Fe-4S ferredoxins"/>
    <property type="match status" value="1"/>
</dbReference>
<evidence type="ECO:0000256" key="1">
    <source>
        <dbReference type="ARBA" id="ARBA00022485"/>
    </source>
</evidence>
<dbReference type="GO" id="GO:0016491">
    <property type="term" value="F:oxidoreductase activity"/>
    <property type="evidence" value="ECO:0007669"/>
    <property type="project" value="UniProtKB-KW"/>
</dbReference>
<dbReference type="SUPFAM" id="SSF53706">
    <property type="entry name" value="Formate dehydrogenase/DMSO reductase, domains 1-3"/>
    <property type="match status" value="1"/>
</dbReference>
<evidence type="ECO:0000313" key="9">
    <source>
        <dbReference type="EMBL" id="QEE17497.1"/>
    </source>
</evidence>